<dbReference type="SUPFAM" id="SSF52540">
    <property type="entry name" value="P-loop containing nucleoside triphosphate hydrolases"/>
    <property type="match status" value="1"/>
</dbReference>
<dbReference type="RefSeq" id="XP_070913886.1">
    <property type="nucleotide sequence ID" value="XM_071057785.1"/>
</dbReference>
<evidence type="ECO:0000256" key="1">
    <source>
        <dbReference type="ARBA" id="ARBA00022741"/>
    </source>
</evidence>
<dbReference type="Proteomes" id="UP001628179">
    <property type="component" value="Unassembled WGS sequence"/>
</dbReference>
<keyword evidence="2" id="KW-0175">Coiled coil</keyword>
<organism evidence="5 6">
    <name type="scientific">Madurella fahalii</name>
    <dbReference type="NCBI Taxonomy" id="1157608"/>
    <lineage>
        <taxon>Eukaryota</taxon>
        <taxon>Fungi</taxon>
        <taxon>Dikarya</taxon>
        <taxon>Ascomycota</taxon>
        <taxon>Pezizomycotina</taxon>
        <taxon>Sordariomycetes</taxon>
        <taxon>Sordariomycetidae</taxon>
        <taxon>Sordariales</taxon>
        <taxon>Sordariales incertae sedis</taxon>
        <taxon>Madurella</taxon>
    </lineage>
</organism>
<sequence>MIIVMGVTGAGKSHFINKLAGRKVTDEGDSLRSCTYRCKAILIEIGRKSVVVIDTPGFDDAGRTDAQILTEISRVLAAQYKLGAALRGIVYVHRITDIRYGASAAKTFEIVKRICGDSTLRNVMLVTSMWSQTDEDAGSRKEAELRKSFWTYMLERGSRMSRFYGSQASAIALISQLLNGLPVVLSLQKELVDGKRKLKDTTAGAYVHRRLEARRREHELTLQNLMQALKGGFRGSTDQKREVEDDIAREEAGLQQARQQQTGLDRFIGDEVDEVISNGLQMRAAFAKSLPYITGVVSIVFNILCGVLGLPVLV</sequence>
<feature type="coiled-coil region" evidence="2">
    <location>
        <begin position="208"/>
        <end position="260"/>
    </location>
</feature>
<dbReference type="Pfam" id="PF04548">
    <property type="entry name" value="AIG1"/>
    <property type="match status" value="1"/>
</dbReference>
<protein>
    <submittedName>
        <fullName evidence="5">P-loop containing nucleoside triphosphate hydrolase protein</fullName>
    </submittedName>
</protein>
<feature type="transmembrane region" description="Helical" evidence="3">
    <location>
        <begin position="290"/>
        <end position="313"/>
    </location>
</feature>
<name>A0ABQ0G318_9PEZI</name>
<evidence type="ECO:0000313" key="6">
    <source>
        <dbReference type="Proteomes" id="UP001628179"/>
    </source>
</evidence>
<keyword evidence="5" id="KW-0378">Hydrolase</keyword>
<keyword evidence="3" id="KW-0472">Membrane</keyword>
<accession>A0ABQ0G318</accession>
<keyword evidence="3" id="KW-0812">Transmembrane</keyword>
<dbReference type="GO" id="GO:0016787">
    <property type="term" value="F:hydrolase activity"/>
    <property type="evidence" value="ECO:0007669"/>
    <property type="project" value="UniProtKB-KW"/>
</dbReference>
<evidence type="ECO:0000256" key="2">
    <source>
        <dbReference type="SAM" id="Coils"/>
    </source>
</evidence>
<evidence type="ECO:0000313" key="5">
    <source>
        <dbReference type="EMBL" id="GAB1312153.1"/>
    </source>
</evidence>
<dbReference type="InterPro" id="IPR006703">
    <property type="entry name" value="G_AIG1"/>
</dbReference>
<dbReference type="EMBL" id="BAAFSV010000001">
    <property type="protein sequence ID" value="GAB1312153.1"/>
    <property type="molecule type" value="Genomic_DNA"/>
</dbReference>
<comment type="caution">
    <text evidence="5">The sequence shown here is derived from an EMBL/GenBank/DDBJ whole genome shotgun (WGS) entry which is preliminary data.</text>
</comment>
<keyword evidence="6" id="KW-1185">Reference proteome</keyword>
<dbReference type="Gene3D" id="3.40.50.300">
    <property type="entry name" value="P-loop containing nucleotide triphosphate hydrolases"/>
    <property type="match status" value="1"/>
</dbReference>
<dbReference type="GeneID" id="98173108"/>
<reference evidence="5 6" key="1">
    <citation type="submission" date="2024-09" db="EMBL/GenBank/DDBJ databases">
        <title>Itraconazole resistance in Madurella fahalii resulting from another homologue of gene encoding cytochrome P450 14-alpha sterol demethylase (CYP51).</title>
        <authorList>
            <person name="Yoshioka I."/>
            <person name="Fahal A.H."/>
            <person name="Kaneko S."/>
            <person name="Yaguchi T."/>
        </authorList>
    </citation>
    <scope>NUCLEOTIDE SEQUENCE [LARGE SCALE GENOMIC DNA]</scope>
    <source>
        <strain evidence="5 6">IFM 68171</strain>
    </source>
</reference>
<keyword evidence="3" id="KW-1133">Transmembrane helix</keyword>
<evidence type="ECO:0000259" key="4">
    <source>
        <dbReference type="Pfam" id="PF04548"/>
    </source>
</evidence>
<gene>
    <name evidence="5" type="ORF">MFIFM68171_02363</name>
</gene>
<dbReference type="InterPro" id="IPR027417">
    <property type="entry name" value="P-loop_NTPase"/>
</dbReference>
<proteinExistence type="predicted"/>
<evidence type="ECO:0000256" key="3">
    <source>
        <dbReference type="SAM" id="Phobius"/>
    </source>
</evidence>
<feature type="domain" description="AIG1-type G" evidence="4">
    <location>
        <begin position="2"/>
        <end position="126"/>
    </location>
</feature>
<keyword evidence="1" id="KW-0547">Nucleotide-binding</keyword>